<evidence type="ECO:0000313" key="1">
    <source>
        <dbReference type="EMBL" id="AGX06917.1"/>
    </source>
</evidence>
<dbReference type="HOGENOM" id="CLU_219311_0_0_9"/>
<accession>U5LJT9</accession>
<dbReference type="KEGG" id="bif:N288_25425"/>
<sequence length="35" mass="3765">MSDIIMVSLFIILPALMLGLASWSAEAVEQGSENK</sequence>
<reference evidence="1 2" key="1">
    <citation type="submission" date="2013-07" db="EMBL/GenBank/DDBJ databases">
        <title>Complete genome sequence of Bacillus infantis NRRL B-14911 that has potential to induce cardiac disease by antigenic mimicry.</title>
        <authorList>
            <person name="Massilamany C."/>
            <person name="Smith T.P.L."/>
            <person name="Loy J.D."/>
            <person name="Barletta R."/>
            <person name="Reddy J."/>
        </authorList>
    </citation>
    <scope>NUCLEOTIDE SEQUENCE [LARGE SCALE GENOMIC DNA]</scope>
    <source>
        <strain evidence="1 2">NRRL B-14911</strain>
    </source>
</reference>
<protein>
    <submittedName>
        <fullName evidence="1">Uncharacterized protein</fullName>
    </submittedName>
</protein>
<gene>
    <name evidence="1" type="ORF">N288_25425</name>
</gene>
<dbReference type="Proteomes" id="UP000017805">
    <property type="component" value="Chromosome"/>
</dbReference>
<dbReference type="STRING" id="1367477.N288_25425"/>
<keyword evidence="2" id="KW-1185">Reference proteome</keyword>
<dbReference type="GeneID" id="97607792"/>
<proteinExistence type="predicted"/>
<dbReference type="EMBL" id="CP006643">
    <property type="protein sequence ID" value="AGX06917.1"/>
    <property type="molecule type" value="Genomic_DNA"/>
</dbReference>
<name>U5LJT9_9BACI</name>
<evidence type="ECO:0000313" key="2">
    <source>
        <dbReference type="Proteomes" id="UP000017805"/>
    </source>
</evidence>
<dbReference type="AlphaFoldDB" id="U5LJT9"/>
<dbReference type="RefSeq" id="WP_009794614.1">
    <property type="nucleotide sequence ID" value="NC_022524.1"/>
</dbReference>
<organism evidence="1 2">
    <name type="scientific">Bacillus infantis NRRL B-14911</name>
    <dbReference type="NCBI Taxonomy" id="1367477"/>
    <lineage>
        <taxon>Bacteria</taxon>
        <taxon>Bacillati</taxon>
        <taxon>Bacillota</taxon>
        <taxon>Bacilli</taxon>
        <taxon>Bacillales</taxon>
        <taxon>Bacillaceae</taxon>
        <taxon>Bacillus</taxon>
    </lineage>
</organism>